<dbReference type="SUPFAM" id="SSF48452">
    <property type="entry name" value="TPR-like"/>
    <property type="match status" value="1"/>
</dbReference>
<keyword evidence="6" id="KW-1185">Reference proteome</keyword>
<accession>A0A271J1Y5</accession>
<comment type="similarity">
    <text evidence="1">Belongs to the peptidase S1C family.</text>
</comment>
<dbReference type="AlphaFoldDB" id="A0A271J1Y5"/>
<evidence type="ECO:0000256" key="3">
    <source>
        <dbReference type="ARBA" id="ARBA00022801"/>
    </source>
</evidence>
<dbReference type="SUPFAM" id="SSF50494">
    <property type="entry name" value="Trypsin-like serine proteases"/>
    <property type="match status" value="1"/>
</dbReference>
<dbReference type="InterPro" id="IPR011990">
    <property type="entry name" value="TPR-like_helical_dom_sf"/>
</dbReference>
<dbReference type="Gene3D" id="2.40.10.10">
    <property type="entry name" value="Trypsin-like serine proteases"/>
    <property type="match status" value="2"/>
</dbReference>
<dbReference type="OrthoDB" id="1522627at2"/>
<evidence type="ECO:0000313" key="6">
    <source>
        <dbReference type="Proteomes" id="UP000216339"/>
    </source>
</evidence>
<keyword evidence="4" id="KW-0732">Signal</keyword>
<evidence type="ECO:0000256" key="1">
    <source>
        <dbReference type="ARBA" id="ARBA00010541"/>
    </source>
</evidence>
<organism evidence="5 6">
    <name type="scientific">Rubrivirga marina</name>
    <dbReference type="NCBI Taxonomy" id="1196024"/>
    <lineage>
        <taxon>Bacteria</taxon>
        <taxon>Pseudomonadati</taxon>
        <taxon>Rhodothermota</taxon>
        <taxon>Rhodothermia</taxon>
        <taxon>Rhodothermales</taxon>
        <taxon>Rubricoccaceae</taxon>
        <taxon>Rubrivirga</taxon>
    </lineage>
</organism>
<feature type="signal peptide" evidence="4">
    <location>
        <begin position="1"/>
        <end position="21"/>
    </location>
</feature>
<feature type="chain" id="PRO_5012402490" description="Serine protease" evidence="4">
    <location>
        <begin position="22"/>
        <end position="555"/>
    </location>
</feature>
<evidence type="ECO:0008006" key="7">
    <source>
        <dbReference type="Google" id="ProtNLM"/>
    </source>
</evidence>
<evidence type="ECO:0000313" key="5">
    <source>
        <dbReference type="EMBL" id="PAP77526.1"/>
    </source>
</evidence>
<keyword evidence="2" id="KW-0645">Protease</keyword>
<reference evidence="5 6" key="1">
    <citation type="submission" date="2016-11" db="EMBL/GenBank/DDBJ databases">
        <title>Study of marine rhodopsin-containing bacteria.</title>
        <authorList>
            <person name="Yoshizawa S."/>
            <person name="Kumagai Y."/>
            <person name="Kogure K."/>
        </authorList>
    </citation>
    <scope>NUCLEOTIDE SEQUENCE [LARGE SCALE GENOMIC DNA]</scope>
    <source>
        <strain evidence="5 6">SAORIC-28</strain>
    </source>
</reference>
<dbReference type="Gene3D" id="1.25.40.10">
    <property type="entry name" value="Tetratricopeptide repeat domain"/>
    <property type="match status" value="1"/>
</dbReference>
<sequence length="555" mass="58823">MTTRLSALALLVLLVAPLAAAVEDPLRLQLFSGVDREAVEVGGLLEVEVEVLAVPATPAAREALDAAFRAWDLGQQLGSGFEVIRETAPMGRASGAVVELQRRVIVRVLDMTVDAVPSLTLRVQTHGRDRAYRTRPHALRTYADGEAVRSAGRSVVAITAEGELDGVRFERIGSAFAIGDDALVTAYHVVVGARRVRATLPDGRRVSVGRAWALDPVRDVAVLHLPPEVAHAADLRPLVIAPASASGRVAFTAGWPGGTQRRTVAPRFDDLVLDDQRVRMAANAVQPGDSGGPLLDERGRVLGVVVSGRQTGGASDLLDEAISLASDPTVALAEYQAATETVRLGRALADATRALPAARAHAAVGAIQVPVRRDDWDERPHVALLREALRQAPDDAVLQYTAGMMLEEIGEAQLAAGALDASRRAGYVPAGYSLAHHLLSRGALGEAAMLFAETAAAGPYRRLGAFGQAQALVGMGRYEEAEVALMAVLDHDARFAPALYLLGIVRLAQGRVEEAQALTVRLGARPGWANALRLPIEAEALRPPNLEALPRVALR</sequence>
<comment type="caution">
    <text evidence="5">The sequence shown here is derived from an EMBL/GenBank/DDBJ whole genome shotgun (WGS) entry which is preliminary data.</text>
</comment>
<name>A0A271J1Y5_9BACT</name>
<gene>
    <name evidence="5" type="ORF">BSZ37_14295</name>
</gene>
<dbReference type="InterPro" id="IPR051201">
    <property type="entry name" value="Chloro_Bact_Ser_Proteases"/>
</dbReference>
<evidence type="ECO:0000256" key="2">
    <source>
        <dbReference type="ARBA" id="ARBA00022670"/>
    </source>
</evidence>
<dbReference type="GO" id="GO:0008233">
    <property type="term" value="F:peptidase activity"/>
    <property type="evidence" value="ECO:0007669"/>
    <property type="project" value="UniProtKB-KW"/>
</dbReference>
<dbReference type="EMBL" id="MQWD01000001">
    <property type="protein sequence ID" value="PAP77526.1"/>
    <property type="molecule type" value="Genomic_DNA"/>
</dbReference>
<keyword evidence="3" id="KW-0378">Hydrolase</keyword>
<dbReference type="Pfam" id="PF13365">
    <property type="entry name" value="Trypsin_2"/>
    <property type="match status" value="1"/>
</dbReference>
<proteinExistence type="inferred from homology"/>
<dbReference type="Pfam" id="PF14559">
    <property type="entry name" value="TPR_19"/>
    <property type="match status" value="1"/>
</dbReference>
<dbReference type="RefSeq" id="WP_095511193.1">
    <property type="nucleotide sequence ID" value="NZ_MQWD01000001.1"/>
</dbReference>
<dbReference type="PANTHER" id="PTHR43343:SF3">
    <property type="entry name" value="PROTEASE DO-LIKE 8, CHLOROPLASTIC"/>
    <property type="match status" value="1"/>
</dbReference>
<dbReference type="InterPro" id="IPR009003">
    <property type="entry name" value="Peptidase_S1_PA"/>
</dbReference>
<dbReference type="Proteomes" id="UP000216339">
    <property type="component" value="Unassembled WGS sequence"/>
</dbReference>
<protein>
    <recommendedName>
        <fullName evidence="7">Serine protease</fullName>
    </recommendedName>
</protein>
<dbReference type="GO" id="GO:0006508">
    <property type="term" value="P:proteolysis"/>
    <property type="evidence" value="ECO:0007669"/>
    <property type="project" value="UniProtKB-KW"/>
</dbReference>
<dbReference type="InterPro" id="IPR033116">
    <property type="entry name" value="TRYPSIN_SER"/>
</dbReference>
<dbReference type="PROSITE" id="PS00135">
    <property type="entry name" value="TRYPSIN_SER"/>
    <property type="match status" value="1"/>
</dbReference>
<dbReference type="PANTHER" id="PTHR43343">
    <property type="entry name" value="PEPTIDASE S12"/>
    <property type="match status" value="1"/>
</dbReference>
<evidence type="ECO:0000256" key="4">
    <source>
        <dbReference type="SAM" id="SignalP"/>
    </source>
</evidence>
<dbReference type="InterPro" id="IPR043504">
    <property type="entry name" value="Peptidase_S1_PA_chymotrypsin"/>
</dbReference>